<evidence type="ECO:0000313" key="2">
    <source>
        <dbReference type="Proteomes" id="UP001431693"/>
    </source>
</evidence>
<gene>
    <name evidence="1" type="ORF">QJ043_03070</name>
</gene>
<reference evidence="1" key="1">
    <citation type="submission" date="2023-05" db="EMBL/GenBank/DDBJ databases">
        <title>[olsenella] sp. nov., isolated from a pig farm feces dump.</title>
        <authorList>
            <person name="Chang Y.-H."/>
        </authorList>
    </citation>
    <scope>NUCLEOTIDE SEQUENCE</scope>
    <source>
        <strain evidence="1">YH-ols2217</strain>
    </source>
</reference>
<protein>
    <submittedName>
        <fullName evidence="1">Uncharacterized protein</fullName>
    </submittedName>
</protein>
<name>A0ABT6ZJ28_9ACTN</name>
<comment type="caution">
    <text evidence="1">The sequence shown here is derived from an EMBL/GenBank/DDBJ whole genome shotgun (WGS) entry which is preliminary data.</text>
</comment>
<sequence length="158" mass="17541">MEKLPPVEKVYEAWTAIEDGRAQLEDDGSRCVVTSSDGAKRYTVIREETPDGVVYKSNDSATYWQGYAGYPVICMLMLEKRVPLDLRVAGWFAGVNWNQVNAEHKGDYAAAVTAVEQERDLKKERVDHAAKNAQKVLEALSGLDVRVARNGAKPEKLG</sequence>
<dbReference type="EMBL" id="JASJEX010000002">
    <property type="protein sequence ID" value="MDJ1129067.1"/>
    <property type="molecule type" value="Genomic_DNA"/>
</dbReference>
<evidence type="ECO:0000313" key="1">
    <source>
        <dbReference type="EMBL" id="MDJ1129067.1"/>
    </source>
</evidence>
<proteinExistence type="predicted"/>
<accession>A0ABT6ZJ28</accession>
<dbReference type="Proteomes" id="UP001431693">
    <property type="component" value="Unassembled WGS sequence"/>
</dbReference>
<organism evidence="1 2">
    <name type="scientific">Kribbibacterium absianum</name>
    <dbReference type="NCBI Taxonomy" id="3044210"/>
    <lineage>
        <taxon>Bacteria</taxon>
        <taxon>Bacillati</taxon>
        <taxon>Actinomycetota</taxon>
        <taxon>Coriobacteriia</taxon>
        <taxon>Coriobacteriales</taxon>
        <taxon>Kribbibacteriaceae</taxon>
        <taxon>Kribbibacterium</taxon>
    </lineage>
</organism>
<keyword evidence="2" id="KW-1185">Reference proteome</keyword>
<dbReference type="RefSeq" id="WP_283713801.1">
    <property type="nucleotide sequence ID" value="NZ_JASJEW010000007.1"/>
</dbReference>